<keyword evidence="3 5" id="KW-1133">Transmembrane helix</keyword>
<feature type="transmembrane region" description="Helical" evidence="5">
    <location>
        <begin position="120"/>
        <end position="144"/>
    </location>
</feature>
<feature type="transmembrane region" description="Helical" evidence="5">
    <location>
        <begin position="80"/>
        <end position="100"/>
    </location>
</feature>
<comment type="subcellular location">
    <subcellularLocation>
        <location evidence="1">Membrane</location>
    </subcellularLocation>
</comment>
<dbReference type="OrthoDB" id="5797290at2"/>
<keyword evidence="2 5" id="KW-0812">Transmembrane</keyword>
<proteinExistence type="predicted"/>
<evidence type="ECO:0000256" key="2">
    <source>
        <dbReference type="ARBA" id="ARBA00022692"/>
    </source>
</evidence>
<keyword evidence="4 5" id="KW-0472">Membrane</keyword>
<dbReference type="InterPro" id="IPR025423">
    <property type="entry name" value="TMEM205-like"/>
</dbReference>
<dbReference type="Proteomes" id="UP000254293">
    <property type="component" value="Unassembled WGS sequence"/>
</dbReference>
<evidence type="ECO:0000313" key="7">
    <source>
        <dbReference type="EMBL" id="STR00856.1"/>
    </source>
</evidence>
<dbReference type="Pfam" id="PF13664">
    <property type="entry name" value="DUF4149"/>
    <property type="match status" value="1"/>
</dbReference>
<dbReference type="EMBL" id="UGJJ01000001">
    <property type="protein sequence ID" value="STR00856.1"/>
    <property type="molecule type" value="Genomic_DNA"/>
</dbReference>
<evidence type="ECO:0000256" key="4">
    <source>
        <dbReference type="ARBA" id="ARBA00023136"/>
    </source>
</evidence>
<dbReference type="RefSeq" id="WP_115308070.1">
    <property type="nucleotide sequence ID" value="NZ_UGJJ01000001.1"/>
</dbReference>
<feature type="transmembrane region" description="Helical" evidence="5">
    <location>
        <begin position="38"/>
        <end position="59"/>
    </location>
</feature>
<sequence length="148" mass="15937">MNRLTALLAGTWLGMQITAAYAAGILFERIGRQEAGDIAGLLFATANYFGLAVWLLAWFAAKSRRPHGFGRNERSIAPKFIAVLLLLLAANQFLLAPVIAAHKAGTSNWLLSLAGGSFGIWHGTSSMIYLVCGLIGAGLLLRYLSFNR</sequence>
<reference evidence="7 8" key="1">
    <citation type="submission" date="2018-06" db="EMBL/GenBank/DDBJ databases">
        <authorList>
            <consortium name="Pathogen Informatics"/>
            <person name="Doyle S."/>
        </authorList>
    </citation>
    <scope>NUCLEOTIDE SEQUENCE [LARGE SCALE GENOMIC DNA]</scope>
    <source>
        <strain evidence="7 8">NCTC13336</strain>
    </source>
</reference>
<name>A0A377QZQ9_9NEIS</name>
<evidence type="ECO:0000256" key="5">
    <source>
        <dbReference type="SAM" id="Phobius"/>
    </source>
</evidence>
<evidence type="ECO:0000313" key="8">
    <source>
        <dbReference type="Proteomes" id="UP000254293"/>
    </source>
</evidence>
<feature type="domain" description="TMEM205-like" evidence="6">
    <location>
        <begin position="7"/>
        <end position="103"/>
    </location>
</feature>
<dbReference type="GO" id="GO:0016020">
    <property type="term" value="C:membrane"/>
    <property type="evidence" value="ECO:0007669"/>
    <property type="project" value="UniProtKB-SubCell"/>
</dbReference>
<gene>
    <name evidence="7" type="ORF">NCTC13336_01080</name>
</gene>
<accession>A0A377QZQ9</accession>
<dbReference type="AlphaFoldDB" id="A0A377QZQ9"/>
<evidence type="ECO:0000256" key="3">
    <source>
        <dbReference type="ARBA" id="ARBA00022989"/>
    </source>
</evidence>
<protein>
    <recommendedName>
        <fullName evidence="6">TMEM205-like domain-containing protein</fullName>
    </recommendedName>
</protein>
<evidence type="ECO:0000256" key="1">
    <source>
        <dbReference type="ARBA" id="ARBA00004370"/>
    </source>
</evidence>
<keyword evidence="8" id="KW-1185">Reference proteome</keyword>
<evidence type="ECO:0000259" key="6">
    <source>
        <dbReference type="Pfam" id="PF13664"/>
    </source>
</evidence>
<organism evidence="7 8">
    <name type="scientific">Kingella potus</name>
    <dbReference type="NCBI Taxonomy" id="265175"/>
    <lineage>
        <taxon>Bacteria</taxon>
        <taxon>Pseudomonadati</taxon>
        <taxon>Pseudomonadota</taxon>
        <taxon>Betaproteobacteria</taxon>
        <taxon>Neisseriales</taxon>
        <taxon>Neisseriaceae</taxon>
        <taxon>Kingella</taxon>
    </lineage>
</organism>